<dbReference type="GO" id="GO:0006270">
    <property type="term" value="P:DNA replication initiation"/>
    <property type="evidence" value="ECO:0007669"/>
    <property type="project" value="TreeGrafter"/>
</dbReference>
<keyword evidence="1" id="KW-0677">Repeat</keyword>
<feature type="region of interest" description="Disordered" evidence="2">
    <location>
        <begin position="1090"/>
        <end position="1138"/>
    </location>
</feature>
<feature type="compositionally biased region" description="Basic and acidic residues" evidence="2">
    <location>
        <begin position="639"/>
        <end position="669"/>
    </location>
</feature>
<feature type="compositionally biased region" description="Pro residues" evidence="2">
    <location>
        <begin position="603"/>
        <end position="615"/>
    </location>
</feature>
<feature type="compositionally biased region" description="Basic and acidic residues" evidence="2">
    <location>
        <begin position="337"/>
        <end position="348"/>
    </location>
</feature>
<evidence type="ECO:0000256" key="2">
    <source>
        <dbReference type="SAM" id="MobiDB-lite"/>
    </source>
</evidence>
<dbReference type="EMBL" id="JBGBPQ010000020">
    <property type="protein sequence ID" value="KAL1504222.1"/>
    <property type="molecule type" value="Genomic_DNA"/>
</dbReference>
<dbReference type="GO" id="GO:0033314">
    <property type="term" value="P:mitotic DNA replication checkpoint signaling"/>
    <property type="evidence" value="ECO:0007669"/>
    <property type="project" value="TreeGrafter"/>
</dbReference>
<reference evidence="4 5" key="1">
    <citation type="journal article" date="2024" name="Science">
        <title>Giant polyketide synthase enzymes in the biosynthesis of giant marine polyether toxins.</title>
        <authorList>
            <person name="Fallon T.R."/>
            <person name="Shende V.V."/>
            <person name="Wierzbicki I.H."/>
            <person name="Pendleton A.L."/>
            <person name="Watervoot N.F."/>
            <person name="Auber R.P."/>
            <person name="Gonzalez D.J."/>
            <person name="Wisecaver J.H."/>
            <person name="Moore B.S."/>
        </authorList>
    </citation>
    <scope>NUCLEOTIDE SEQUENCE [LARGE SCALE GENOMIC DNA]</scope>
    <source>
        <strain evidence="4 5">12B1</strain>
    </source>
</reference>
<dbReference type="AlphaFoldDB" id="A0AB34IPT9"/>
<dbReference type="Gene3D" id="3.40.50.10190">
    <property type="entry name" value="BRCT domain"/>
    <property type="match status" value="4"/>
</dbReference>
<dbReference type="PANTHER" id="PTHR13561:SF20">
    <property type="entry name" value="DNA TOPOISOMERASE 2-BINDING PROTEIN 1"/>
    <property type="match status" value="1"/>
</dbReference>
<dbReference type="InterPro" id="IPR059215">
    <property type="entry name" value="BRCT2_TopBP1-like"/>
</dbReference>
<name>A0AB34IPT9_PRYPA</name>
<dbReference type="SUPFAM" id="SSF52113">
    <property type="entry name" value="BRCT domain"/>
    <property type="match status" value="4"/>
</dbReference>
<dbReference type="PROSITE" id="PS50172">
    <property type="entry name" value="BRCT"/>
    <property type="match status" value="4"/>
</dbReference>
<proteinExistence type="predicted"/>
<feature type="compositionally biased region" description="Basic and acidic residues" evidence="2">
    <location>
        <begin position="757"/>
        <end position="767"/>
    </location>
</feature>
<organism evidence="4 5">
    <name type="scientific">Prymnesium parvum</name>
    <name type="common">Toxic golden alga</name>
    <dbReference type="NCBI Taxonomy" id="97485"/>
    <lineage>
        <taxon>Eukaryota</taxon>
        <taxon>Haptista</taxon>
        <taxon>Haptophyta</taxon>
        <taxon>Prymnesiophyceae</taxon>
        <taxon>Prymnesiales</taxon>
        <taxon>Prymnesiaceae</taxon>
        <taxon>Prymnesium</taxon>
    </lineage>
</organism>
<evidence type="ECO:0000313" key="5">
    <source>
        <dbReference type="Proteomes" id="UP001515480"/>
    </source>
</evidence>
<protein>
    <recommendedName>
        <fullName evidence="3">BRCT domain-containing protein</fullName>
    </recommendedName>
</protein>
<feature type="region of interest" description="Disordered" evidence="2">
    <location>
        <begin position="310"/>
        <end position="367"/>
    </location>
</feature>
<feature type="region of interest" description="Disordered" evidence="2">
    <location>
        <begin position="741"/>
        <end position="783"/>
    </location>
</feature>
<comment type="caution">
    <text evidence="4">The sequence shown here is derived from an EMBL/GenBank/DDBJ whole genome shotgun (WGS) entry which is preliminary data.</text>
</comment>
<feature type="domain" description="BRCT" evidence="3">
    <location>
        <begin position="92"/>
        <end position="186"/>
    </location>
</feature>
<dbReference type="CDD" id="cd00027">
    <property type="entry name" value="BRCT"/>
    <property type="match status" value="2"/>
</dbReference>
<dbReference type="GO" id="GO:0007095">
    <property type="term" value="P:mitotic G2 DNA damage checkpoint signaling"/>
    <property type="evidence" value="ECO:0007669"/>
    <property type="project" value="TreeGrafter"/>
</dbReference>
<keyword evidence="5" id="KW-1185">Reference proteome</keyword>
<dbReference type="PANTHER" id="PTHR13561">
    <property type="entry name" value="DNA REPLICATION REGULATOR DPB11-RELATED"/>
    <property type="match status" value="1"/>
</dbReference>
<evidence type="ECO:0000313" key="4">
    <source>
        <dbReference type="EMBL" id="KAL1504222.1"/>
    </source>
</evidence>
<feature type="region of interest" description="Disordered" evidence="2">
    <location>
        <begin position="599"/>
        <end position="671"/>
    </location>
</feature>
<evidence type="ECO:0000256" key="1">
    <source>
        <dbReference type="ARBA" id="ARBA00022737"/>
    </source>
</evidence>
<dbReference type="InterPro" id="IPR001357">
    <property type="entry name" value="BRCT_dom"/>
</dbReference>
<evidence type="ECO:0000259" key="3">
    <source>
        <dbReference type="PROSITE" id="PS50172"/>
    </source>
</evidence>
<dbReference type="SMART" id="SM00292">
    <property type="entry name" value="BRCT"/>
    <property type="match status" value="4"/>
</dbReference>
<dbReference type="Pfam" id="PF12738">
    <property type="entry name" value="PTCB-BRCT"/>
    <property type="match status" value="3"/>
</dbReference>
<dbReference type="InterPro" id="IPR036420">
    <property type="entry name" value="BRCT_dom_sf"/>
</dbReference>
<sequence length="1138" mass="120366">MLFSRTNSSSSRPHITTSGLSCEEKRRVQQAAERLGLGWEVTLSSVCTHVISNTVSSEKYRTAVAKRLPVLRKEWLLDSLAGGSVLLPMKQYLLPPLYGLAIVVSGTTFGREERSQLEAHVEAQGGVLQRELSAKCTHLVVDAARGEKYASCCASAELAHVQVVRCGWLLACLQRGVCVAEPPYAVVRQPEPCLSGCVLLLWPDSMPPARERELGAISRRLGATRVSRWGALVTHVLVGELGPTDVRALAAAAEAQPGVRVLCARWLCACEESGGRVEAEPYVWREREGKENSRPNGLRRTCSIEAPVDGGRGVGVGEEGGKGAHSAAAPLAPPAVLRDEGARGDGSREAGGGKGVRPQRREAGAEETPFAGIVERLSLKSSGCFFGRCCLLVCGRVPNEKVDAAVGLAQENGMKVLRDSGDEAREAWRRHEGQLLVLVPLGQIGYRMAEEVVEGVRSRHSPPRGVTLPWAVTLPWLEECLLLRKCVDPSTHPIFTPTPHELAGVLDTFKISVSQYKVMDDINGQERRLGVRLIQIMGGRYTERFGSKCTHLVCPHISGEKCDKALELRVPMVTFEWIYACYAHGKLAPLRPYLSKAPESALKPPPLPSRPPSNPPSVTAKPPASREAPPAVEKGACISRERDEKIGSCADERTSHGDSLRLAKPHEEGGAAARSLLTRGAVAAAPPPPSERGGLQRCGTVASAEMLLRGLDAPAALDECTLAPVPRPAAAGALTVLPSDEEGFPRRHVSEVQYEDPNQREQQERIRSRMLSSPSHDAHSPGADAELEATACSAMHLADIRRRMRAAAPPAAVRSASGCREEGGAKGGLFAALSGSRAPSGGGARRPLAGKTIALVSAAPAGLAARVEALGGQPVALCAATARPIPRECSAALVEGALVEGALDAASAELLCVLAAGLTPLRASYVDDAEASAGKVATPAEAHAWGEAECAPAVGGLLRIARRRAGCRAFEAMRVHVHKSAFEEETGLREEQASHRAGRSGRRSAAVGWRPATPSDSRTPACLQVAAILQSGGATLVPMDAEPPPSIVVCSCSASGTFSSALPACELSAILACLVDEDAEPGIRLLTEAEGQREQQQLAGDTPYHKQLPVPTPSKRRTRHTSAGGSGGASGSKRGRSV</sequence>
<feature type="domain" description="BRCT" evidence="3">
    <location>
        <begin position="501"/>
        <end position="595"/>
    </location>
</feature>
<feature type="region of interest" description="Disordered" evidence="2">
    <location>
        <begin position="1"/>
        <end position="20"/>
    </location>
</feature>
<dbReference type="CDD" id="cd17731">
    <property type="entry name" value="BRCT_TopBP1_rpt2_like"/>
    <property type="match status" value="1"/>
</dbReference>
<feature type="compositionally biased region" description="Basic and acidic residues" evidence="2">
    <location>
        <begin position="985"/>
        <end position="994"/>
    </location>
</feature>
<dbReference type="Proteomes" id="UP001515480">
    <property type="component" value="Unassembled WGS sequence"/>
</dbReference>
<feature type="region of interest" description="Disordered" evidence="2">
    <location>
        <begin position="985"/>
        <end position="1018"/>
    </location>
</feature>
<accession>A0AB34IPT9</accession>
<gene>
    <name evidence="4" type="ORF">AB1Y20_010631</name>
</gene>
<feature type="domain" description="BRCT" evidence="3">
    <location>
        <begin position="189"/>
        <end position="284"/>
    </location>
</feature>
<feature type="domain" description="BRCT" evidence="3">
    <location>
        <begin position="24"/>
        <end position="94"/>
    </location>
</feature>